<comment type="caution">
    <text evidence="1">The sequence shown here is derived from an EMBL/GenBank/DDBJ whole genome shotgun (WGS) entry which is preliminary data.</text>
</comment>
<sequence>MDALGEPKENATKLGNKYFTLIAAFHQFHWIDLVREFVHRGDYREKMAFEELRRTSLGRVGVTLANKPHPIGINWLNVGRLVICAVDWTNLWPLRLGPAASGSGRDIQWVLQNAWDDYPTKDLAPWYLFDPAAILEIRTTEKLKDARQEVEVMLGR</sequence>
<gene>
    <name evidence="1" type="ORF">ANOM_003066</name>
</gene>
<name>A0A0L1J996_ASPN3</name>
<keyword evidence="2" id="KW-1185">Reference proteome</keyword>
<accession>A0A0L1J996</accession>
<dbReference type="GeneID" id="26804870"/>
<dbReference type="Proteomes" id="UP000037505">
    <property type="component" value="Unassembled WGS sequence"/>
</dbReference>
<dbReference type="EMBL" id="JNOM01000057">
    <property type="protein sequence ID" value="KNG88270.1"/>
    <property type="molecule type" value="Genomic_DNA"/>
</dbReference>
<reference evidence="1 2" key="1">
    <citation type="submission" date="2014-06" db="EMBL/GenBank/DDBJ databases">
        <title>The Genome of the Aflatoxigenic Filamentous Fungus Aspergillus nomius.</title>
        <authorList>
            <person name="Moore M.G."/>
            <person name="Shannon B.M."/>
            <person name="Brian M.M."/>
        </authorList>
    </citation>
    <scope>NUCLEOTIDE SEQUENCE [LARGE SCALE GENOMIC DNA]</scope>
    <source>
        <strain evidence="1 2">NRRL 13137</strain>
    </source>
</reference>
<protein>
    <submittedName>
        <fullName evidence="1">Uncharacterized protein</fullName>
    </submittedName>
</protein>
<dbReference type="RefSeq" id="XP_015409193.1">
    <property type="nucleotide sequence ID" value="XM_015548323.1"/>
</dbReference>
<organism evidence="1 2">
    <name type="scientific">Aspergillus nomiae NRRL (strain ATCC 15546 / NRRL 13137 / CBS 260.88 / M93)</name>
    <dbReference type="NCBI Taxonomy" id="1509407"/>
    <lineage>
        <taxon>Eukaryota</taxon>
        <taxon>Fungi</taxon>
        <taxon>Dikarya</taxon>
        <taxon>Ascomycota</taxon>
        <taxon>Pezizomycotina</taxon>
        <taxon>Eurotiomycetes</taxon>
        <taxon>Eurotiomycetidae</taxon>
        <taxon>Eurotiales</taxon>
        <taxon>Aspergillaceae</taxon>
        <taxon>Aspergillus</taxon>
        <taxon>Aspergillus subgen. Circumdati</taxon>
    </lineage>
</organism>
<evidence type="ECO:0000313" key="1">
    <source>
        <dbReference type="EMBL" id="KNG88270.1"/>
    </source>
</evidence>
<proteinExistence type="predicted"/>
<dbReference type="AlphaFoldDB" id="A0A0L1J996"/>
<evidence type="ECO:0000313" key="2">
    <source>
        <dbReference type="Proteomes" id="UP000037505"/>
    </source>
</evidence>